<accession>A0A7Y9IVK4</accession>
<evidence type="ECO:0000313" key="3">
    <source>
        <dbReference type="Proteomes" id="UP000542125"/>
    </source>
</evidence>
<organism evidence="2 3">
    <name type="scientific">Pigmentiphaga litoralis</name>
    <dbReference type="NCBI Taxonomy" id="516702"/>
    <lineage>
        <taxon>Bacteria</taxon>
        <taxon>Pseudomonadati</taxon>
        <taxon>Pseudomonadota</taxon>
        <taxon>Betaproteobacteria</taxon>
        <taxon>Burkholderiales</taxon>
        <taxon>Alcaligenaceae</taxon>
        <taxon>Pigmentiphaga</taxon>
    </lineage>
</organism>
<gene>
    <name evidence="2" type="ORF">FHW18_002574</name>
</gene>
<comment type="caution">
    <text evidence="2">The sequence shown here is derived from an EMBL/GenBank/DDBJ whole genome shotgun (WGS) entry which is preliminary data.</text>
</comment>
<evidence type="ECO:0000313" key="2">
    <source>
        <dbReference type="EMBL" id="NYE83303.1"/>
    </source>
</evidence>
<reference evidence="2 3" key="1">
    <citation type="submission" date="2020-07" db="EMBL/GenBank/DDBJ databases">
        <title>Genomic Encyclopedia of Type Strains, Phase IV (KMG-V): Genome sequencing to study the core and pangenomes of soil and plant-associated prokaryotes.</title>
        <authorList>
            <person name="Whitman W."/>
        </authorList>
    </citation>
    <scope>NUCLEOTIDE SEQUENCE [LARGE SCALE GENOMIC DNA]</scope>
    <source>
        <strain evidence="2 3">SAS40</strain>
    </source>
</reference>
<keyword evidence="3" id="KW-1185">Reference proteome</keyword>
<dbReference type="Pfam" id="PF04964">
    <property type="entry name" value="Flp_Fap"/>
    <property type="match status" value="1"/>
</dbReference>
<dbReference type="InterPro" id="IPR007047">
    <property type="entry name" value="Flp_Fap"/>
</dbReference>
<name>A0A7Y9IVK4_9BURK</name>
<protein>
    <submittedName>
        <fullName evidence="2">Pilus assembly protein Flp/PilA</fullName>
    </submittedName>
</protein>
<keyword evidence="1" id="KW-1133">Transmembrane helix</keyword>
<dbReference type="Proteomes" id="UP000542125">
    <property type="component" value="Unassembled WGS sequence"/>
</dbReference>
<keyword evidence="1" id="KW-0812">Transmembrane</keyword>
<keyword evidence="1" id="KW-0472">Membrane</keyword>
<proteinExistence type="predicted"/>
<dbReference type="EMBL" id="JACBYR010000001">
    <property type="protein sequence ID" value="NYE83303.1"/>
    <property type="molecule type" value="Genomic_DNA"/>
</dbReference>
<feature type="transmembrane region" description="Helical" evidence="1">
    <location>
        <begin position="20"/>
        <end position="41"/>
    </location>
</feature>
<dbReference type="AlphaFoldDB" id="A0A7Y9IVK4"/>
<evidence type="ECO:0000256" key="1">
    <source>
        <dbReference type="SAM" id="Phobius"/>
    </source>
</evidence>
<sequence length="56" mass="5809">MQAIARFLKEEDGATAIEYGLIAGLVSLGIILALTALGGSLDGLFKRISTKVTSIT</sequence>